<gene>
    <name evidence="3" type="ORF">GcLGCM259_1930</name>
</gene>
<dbReference type="PANTHER" id="PTHR43773:SF1">
    <property type="entry name" value="MAGNESIUM TRANSPORTER MGTE"/>
    <property type="match status" value="1"/>
</dbReference>
<evidence type="ECO:0000256" key="1">
    <source>
        <dbReference type="PROSITE-ProRule" id="PRU00703"/>
    </source>
</evidence>
<keyword evidence="1" id="KW-0129">CBS domain</keyword>
<dbReference type="InterPro" id="IPR006668">
    <property type="entry name" value="Mg_transptr_MgtE_intracell_dom"/>
</dbReference>
<dbReference type="PANTHER" id="PTHR43773">
    <property type="entry name" value="MAGNESIUM TRANSPORTER MGTE"/>
    <property type="match status" value="1"/>
</dbReference>
<protein>
    <submittedName>
        <fullName evidence="3">Magnesium transporter MgtE</fullName>
    </submittedName>
</protein>
<dbReference type="PROSITE" id="PS51371">
    <property type="entry name" value="CBS"/>
    <property type="match status" value="2"/>
</dbReference>
<dbReference type="KEGG" id="gcr:GcLGCM259_1930"/>
<name>A0A5B7WWD7_9MICC</name>
<reference evidence="3 4" key="1">
    <citation type="submission" date="2018-12" db="EMBL/GenBank/DDBJ databases">
        <title>Complete Genome Sequence of Glutamicibacter creatinolyticus strain LGCM259,isolated from an abscess of a 12-year-old mare in Italy.</title>
        <authorList>
            <person name="Santos R.G."/>
            <person name="Silva A.L."/>
            <person name="Seyffert N."/>
            <person name="Castro T.L.P."/>
            <person name="Attili A.R."/>
            <person name="Rifici C."/>
            <person name="Mazzullo G."/>
            <person name="Brenig B."/>
            <person name="Venanzi F."/>
            <person name="Azevedo V."/>
        </authorList>
    </citation>
    <scope>NUCLEOTIDE SEQUENCE [LARGE SCALE GENOMIC DNA]</scope>
    <source>
        <strain evidence="3 4">LGCM 259</strain>
    </source>
</reference>
<evidence type="ECO:0000259" key="2">
    <source>
        <dbReference type="PROSITE" id="PS51371"/>
    </source>
</evidence>
<feature type="domain" description="CBS" evidence="2">
    <location>
        <begin position="289"/>
        <end position="357"/>
    </location>
</feature>
<dbReference type="GO" id="GO:0016020">
    <property type="term" value="C:membrane"/>
    <property type="evidence" value="ECO:0007669"/>
    <property type="project" value="InterPro"/>
</dbReference>
<accession>A0A5B7WWD7</accession>
<dbReference type="Pfam" id="PF26205">
    <property type="entry name" value="SH3_actinomycetes"/>
    <property type="match status" value="1"/>
</dbReference>
<evidence type="ECO:0000313" key="4">
    <source>
        <dbReference type="Proteomes" id="UP000307000"/>
    </source>
</evidence>
<keyword evidence="4" id="KW-1185">Reference proteome</keyword>
<dbReference type="InterPro" id="IPR046342">
    <property type="entry name" value="CBS_dom_sf"/>
</dbReference>
<dbReference type="SUPFAM" id="SSF54631">
    <property type="entry name" value="CBS-domain pair"/>
    <property type="match status" value="1"/>
</dbReference>
<dbReference type="EMBL" id="CP034412">
    <property type="protein sequence ID" value="QCY47645.1"/>
    <property type="molecule type" value="Genomic_DNA"/>
</dbReference>
<dbReference type="GO" id="GO:0015095">
    <property type="term" value="F:magnesium ion transmembrane transporter activity"/>
    <property type="evidence" value="ECO:0007669"/>
    <property type="project" value="InterPro"/>
</dbReference>
<dbReference type="InterPro" id="IPR006669">
    <property type="entry name" value="MgtE_transporter"/>
</dbReference>
<dbReference type="Pfam" id="PF00571">
    <property type="entry name" value="CBS"/>
    <property type="match status" value="2"/>
</dbReference>
<dbReference type="Gene3D" id="3.10.580.10">
    <property type="entry name" value="CBS-domain"/>
    <property type="match status" value="1"/>
</dbReference>
<dbReference type="InterPro" id="IPR038076">
    <property type="entry name" value="MgtE_N_sf"/>
</dbReference>
<dbReference type="InterPro" id="IPR000644">
    <property type="entry name" value="CBS_dom"/>
</dbReference>
<sequence length="417" mass="45891">MVSSTVSKIFVARLLGLDVFDPLGDRLGRLRDVVVVSRGPKKSESCVGVVVEVPGKRRVFVPMTRIQSMEANQIICSGLVNMRRFQQRGAETLIAAEIFDRKIAFRDGTGHGVVEDVGLIQTRMGDWEVNEYFVQRAEPGSSLLGLRRNRRHRVLVSWEQVIPVGAHEPQSADTFVAAHDEMKPADFADALHEMNAKRRLEIAAHLQDDRLADVLQEMPDREQVQILSALGLERAADVLEEMDPDDAADLLGELNEDTKVQLLDMMSKEEADDVRRLLAYPEGTAGSVMTPVPVILTPESTVAEALAAVRREELSPALASAVYVVRPPLETPTGKYLGAVHIQALLRAAPPEPLGDILDKELEPIPDNASVSEVVRHLATYNLTSLGVVNSDGRLVGAITVDDVLDHLLPEDWRSQH</sequence>
<dbReference type="SMART" id="SM00924">
    <property type="entry name" value="MgtE_N"/>
    <property type="match status" value="1"/>
</dbReference>
<dbReference type="Proteomes" id="UP000307000">
    <property type="component" value="Chromosome"/>
</dbReference>
<evidence type="ECO:0000313" key="3">
    <source>
        <dbReference type="EMBL" id="QCY47645.1"/>
    </source>
</evidence>
<dbReference type="Gene3D" id="1.25.60.10">
    <property type="entry name" value="MgtE N-terminal domain-like"/>
    <property type="match status" value="1"/>
</dbReference>
<organism evidence="3 4">
    <name type="scientific">Glutamicibacter creatinolyticus</name>
    <dbReference type="NCBI Taxonomy" id="162496"/>
    <lineage>
        <taxon>Bacteria</taxon>
        <taxon>Bacillati</taxon>
        <taxon>Actinomycetota</taxon>
        <taxon>Actinomycetes</taxon>
        <taxon>Micrococcales</taxon>
        <taxon>Micrococcaceae</taxon>
        <taxon>Glutamicibacter</taxon>
    </lineage>
</organism>
<proteinExistence type="predicted"/>
<feature type="domain" description="CBS" evidence="2">
    <location>
        <begin position="358"/>
        <end position="415"/>
    </location>
</feature>
<dbReference type="Pfam" id="PF03448">
    <property type="entry name" value="MgtE_N"/>
    <property type="match status" value="1"/>
</dbReference>
<dbReference type="InterPro" id="IPR058838">
    <property type="entry name" value="SH3_actinomycetes"/>
</dbReference>
<dbReference type="CDD" id="cd04606">
    <property type="entry name" value="CBS_pair_Mg_transporter"/>
    <property type="match status" value="1"/>
</dbReference>
<dbReference type="AlphaFoldDB" id="A0A5B7WWD7"/>
<dbReference type="SUPFAM" id="SSF158791">
    <property type="entry name" value="MgtE N-terminal domain-like"/>
    <property type="match status" value="1"/>
</dbReference>